<dbReference type="EMBL" id="WUQX01000001">
    <property type="protein sequence ID" value="MXP74054.1"/>
    <property type="molecule type" value="Genomic_DNA"/>
</dbReference>
<gene>
    <name evidence="1" type="ORF">GN277_00955</name>
</gene>
<dbReference type="RefSeq" id="WP_159749076.1">
    <property type="nucleotide sequence ID" value="NZ_WUQX01000001.1"/>
</dbReference>
<reference evidence="1 2" key="1">
    <citation type="submission" date="2019-12" db="EMBL/GenBank/DDBJ databases">
        <title>Sporaefaciens musculi gen. nov., sp. nov., a novel bacterium isolated from the caecum of an obese mouse.</title>
        <authorList>
            <person name="Rasmussen T.S."/>
            <person name="Streidl T."/>
            <person name="Hitch T.C.A."/>
            <person name="Wortmann E."/>
            <person name="Deptula P."/>
            <person name="Hansen M."/>
            <person name="Nielsen D.S."/>
            <person name="Clavel T."/>
            <person name="Vogensen F.K."/>
        </authorList>
    </citation>
    <scope>NUCLEOTIDE SEQUENCE [LARGE SCALE GENOMIC DNA]</scope>
    <source>
        <strain evidence="1 2">WCA-9-b2</strain>
    </source>
</reference>
<accession>A0A7X3MCT4</accession>
<evidence type="ECO:0000313" key="1">
    <source>
        <dbReference type="EMBL" id="MXP74054.1"/>
    </source>
</evidence>
<dbReference type="AlphaFoldDB" id="A0A7X3MCT4"/>
<keyword evidence="2" id="KW-1185">Reference proteome</keyword>
<sequence>MYLIFPTPIWCVAAGRRTCGGLKMHRKRTSLAIWRTLTGCQKWTAQTCRLLYPKFPAS</sequence>
<organism evidence="1 2">
    <name type="scientific">Sporofaciens musculi</name>
    <dbReference type="NCBI Taxonomy" id="2681861"/>
    <lineage>
        <taxon>Bacteria</taxon>
        <taxon>Bacillati</taxon>
        <taxon>Bacillota</taxon>
        <taxon>Clostridia</taxon>
        <taxon>Lachnospirales</taxon>
        <taxon>Lachnospiraceae</taxon>
        <taxon>Sporofaciens</taxon>
    </lineage>
</organism>
<comment type="caution">
    <text evidence="1">The sequence shown here is derived from an EMBL/GenBank/DDBJ whole genome shotgun (WGS) entry which is preliminary data.</text>
</comment>
<proteinExistence type="predicted"/>
<dbReference type="Proteomes" id="UP000460412">
    <property type="component" value="Unassembled WGS sequence"/>
</dbReference>
<evidence type="ECO:0000313" key="2">
    <source>
        <dbReference type="Proteomes" id="UP000460412"/>
    </source>
</evidence>
<name>A0A7X3MCT4_9FIRM</name>
<protein>
    <submittedName>
        <fullName evidence="1">Uncharacterized protein</fullName>
    </submittedName>
</protein>